<dbReference type="InterPro" id="IPR036397">
    <property type="entry name" value="RNaseH_sf"/>
</dbReference>
<evidence type="ECO:0000313" key="2">
    <source>
        <dbReference type="Proteomes" id="UP001159363"/>
    </source>
</evidence>
<protein>
    <submittedName>
        <fullName evidence="1">Uncharacterized protein</fullName>
    </submittedName>
</protein>
<dbReference type="Gene3D" id="3.30.420.10">
    <property type="entry name" value="Ribonuclease H-like superfamily/Ribonuclease H"/>
    <property type="match status" value="1"/>
</dbReference>
<name>A0ABQ9GNR5_9NEOP</name>
<accession>A0ABQ9GNR5</accession>
<gene>
    <name evidence="1" type="ORF">PR048_024459</name>
</gene>
<dbReference type="PANTHER" id="PTHR47326">
    <property type="entry name" value="TRANSPOSABLE ELEMENT TC3 TRANSPOSASE-LIKE PROTEIN"/>
    <property type="match status" value="1"/>
</dbReference>
<reference evidence="1 2" key="1">
    <citation type="submission" date="2023-02" db="EMBL/GenBank/DDBJ databases">
        <title>LHISI_Scaffold_Assembly.</title>
        <authorList>
            <person name="Stuart O.P."/>
            <person name="Cleave R."/>
            <person name="Magrath M.J.L."/>
            <person name="Mikheyev A.S."/>
        </authorList>
    </citation>
    <scope>NUCLEOTIDE SEQUENCE [LARGE SCALE GENOMIC DNA]</scope>
    <source>
        <strain evidence="1">Daus_M_001</strain>
        <tissue evidence="1">Leg muscle</tissue>
    </source>
</reference>
<keyword evidence="2" id="KW-1185">Reference proteome</keyword>
<dbReference type="PANTHER" id="PTHR47326:SF1">
    <property type="entry name" value="HTH PSQ-TYPE DOMAIN-CONTAINING PROTEIN"/>
    <property type="match status" value="1"/>
</dbReference>
<sequence>MVRFCICLIEFCGEFGIWNCVFICSRWLSSKNCSNTIGSKIKCESNSREHHEKPLDCNCVTIWCRVESVGIIGSYVLKRKLSLSLSLGIDMLQRFRTSLIELKIRNVWFQQNGATTHIAIRSHGVPRQLFPGCLISLRGKIPWPARWPYLTPCDFFSGGFLKAEVCKHRPRTLPVLRNTIRGEIGRNPPEMLARVAASFRTRDFSSACPTMDTT</sequence>
<comment type="caution">
    <text evidence="1">The sequence shown here is derived from an EMBL/GenBank/DDBJ whole genome shotgun (WGS) entry which is preliminary data.</text>
</comment>
<dbReference type="Proteomes" id="UP001159363">
    <property type="component" value="Chromosome 9"/>
</dbReference>
<proteinExistence type="predicted"/>
<evidence type="ECO:0000313" key="1">
    <source>
        <dbReference type="EMBL" id="KAJ8873637.1"/>
    </source>
</evidence>
<organism evidence="1 2">
    <name type="scientific">Dryococelus australis</name>
    <dbReference type="NCBI Taxonomy" id="614101"/>
    <lineage>
        <taxon>Eukaryota</taxon>
        <taxon>Metazoa</taxon>
        <taxon>Ecdysozoa</taxon>
        <taxon>Arthropoda</taxon>
        <taxon>Hexapoda</taxon>
        <taxon>Insecta</taxon>
        <taxon>Pterygota</taxon>
        <taxon>Neoptera</taxon>
        <taxon>Polyneoptera</taxon>
        <taxon>Phasmatodea</taxon>
        <taxon>Verophasmatodea</taxon>
        <taxon>Anareolatae</taxon>
        <taxon>Phasmatidae</taxon>
        <taxon>Eurycanthinae</taxon>
        <taxon>Dryococelus</taxon>
    </lineage>
</organism>
<dbReference type="EMBL" id="JARBHB010000010">
    <property type="protein sequence ID" value="KAJ8873637.1"/>
    <property type="molecule type" value="Genomic_DNA"/>
</dbReference>